<dbReference type="CDD" id="cd00211">
    <property type="entry name" value="PTS_IIA_fru"/>
    <property type="match status" value="1"/>
</dbReference>
<dbReference type="Gene3D" id="3.40.50.2300">
    <property type="match status" value="1"/>
</dbReference>
<comment type="caution">
    <text evidence="10">The sequence shown here is derived from an EMBL/GenBank/DDBJ whole genome shotgun (WGS) entry which is preliminary data.</text>
</comment>
<dbReference type="Pfam" id="PF05043">
    <property type="entry name" value="Mga"/>
    <property type="match status" value="1"/>
</dbReference>
<name>A0ABT9Z457_9BACI</name>
<dbReference type="PANTHER" id="PTHR30185">
    <property type="entry name" value="CRYPTIC BETA-GLUCOSIDE BGL OPERON ANTITERMINATOR"/>
    <property type="match status" value="1"/>
</dbReference>
<sequence length="640" mass="73751">MNNRQKELLRILLLQVEGVLQIKELSEKLDCAEKTVRNDLDKIEEFLLNYDSGSLIRKPGLGISIQIDKGERSKILQSLFSNEPKTNEERLIEIAYQLLTSNKPITLQHLSHQYYVPKATIKKDIETIAKWLGRFDLELVSKQRLGNVVQGTELQKRNALAHLSGIIPFTSSEKNVVLDLFLPYEIMTVKNGLEMMQRKFSIAFGEGALDSLVVHALIMIKRIRQREPIYVQAAEKEQAQERIEFQYATWFFEQLESVFSLAFPEEEKVYFTWHLISSKRMGTERDYTVTNEDEVTSIVDTLVAKISKLTLYQFDADGLLKNGLIFHLHSVINRVKFGFPITNPLLSNIKKMYPYMFNMVILAFEEIKKMYRLEIPEDEVAYIVLHFQASIERMENRKESKVKALIVCHMGIGMSRLLEAKIEQQYKNIEIVACIGKSDISSYLSVHQIDFIISTVPLESEGKENVIISPLFSQEDKKKLSQFVNMIEQKGPKEADYQLFSTFMLEELVCFCVQKDHRYEIVEMLATLLYKKGYVTKEFIHSAVNRERKSSTAIGGGIAIPHGNPQLIHKSAIAIALLKEPLEWENERVSIVFMLAISKEHQIDIRKVIGKIASLSENPLLIEELSRTKDYQTFLQLLEK</sequence>
<evidence type="ECO:0000259" key="9">
    <source>
        <dbReference type="PROSITE" id="PS51372"/>
    </source>
</evidence>
<proteinExistence type="predicted"/>
<dbReference type="InterPro" id="IPR036634">
    <property type="entry name" value="PRD_sf"/>
</dbReference>
<dbReference type="PROSITE" id="PS51099">
    <property type="entry name" value="PTS_EIIB_TYPE_2"/>
    <property type="match status" value="1"/>
</dbReference>
<dbReference type="SUPFAM" id="SSF63520">
    <property type="entry name" value="PTS-regulatory domain, PRD"/>
    <property type="match status" value="2"/>
</dbReference>
<dbReference type="PROSITE" id="PS51372">
    <property type="entry name" value="PRD_2"/>
    <property type="match status" value="2"/>
</dbReference>
<keyword evidence="2" id="KW-0677">Repeat</keyword>
<evidence type="ECO:0000259" key="6">
    <source>
        <dbReference type="PROSITE" id="PS51000"/>
    </source>
</evidence>
<keyword evidence="3" id="KW-0805">Transcription regulation</keyword>
<keyword evidence="4" id="KW-0010">Activator</keyword>
<dbReference type="InterPro" id="IPR036095">
    <property type="entry name" value="PTS_EIIB-like_sf"/>
</dbReference>
<evidence type="ECO:0000313" key="10">
    <source>
        <dbReference type="EMBL" id="MDQ0226597.1"/>
    </source>
</evidence>
<evidence type="ECO:0000256" key="2">
    <source>
        <dbReference type="ARBA" id="ARBA00022737"/>
    </source>
</evidence>
<gene>
    <name evidence="10" type="ORF">J2S02_002942</name>
</gene>
<dbReference type="InterPro" id="IPR036388">
    <property type="entry name" value="WH-like_DNA-bd_sf"/>
</dbReference>
<dbReference type="PANTHER" id="PTHR30185:SF12">
    <property type="entry name" value="TRANSCRIPTIONAL REGULATOR MANR"/>
    <property type="match status" value="1"/>
</dbReference>
<dbReference type="InterPro" id="IPR001034">
    <property type="entry name" value="DeoR_HTH"/>
</dbReference>
<protein>
    <submittedName>
        <fullName evidence="10">Activator of the mannose operon (Transcriptional antiterminator)</fullName>
    </submittedName>
</protein>
<dbReference type="Pfam" id="PF08220">
    <property type="entry name" value="HTH_DeoR"/>
    <property type="match status" value="1"/>
</dbReference>
<dbReference type="InterPro" id="IPR016152">
    <property type="entry name" value="PTrfase/Anion_transptr"/>
</dbReference>
<dbReference type="CDD" id="cd05568">
    <property type="entry name" value="PTS_IIB_bgl_like"/>
    <property type="match status" value="1"/>
</dbReference>
<dbReference type="SUPFAM" id="SSF52794">
    <property type="entry name" value="PTS system IIB component-like"/>
    <property type="match status" value="1"/>
</dbReference>
<evidence type="ECO:0000256" key="1">
    <source>
        <dbReference type="ARBA" id="ARBA00022679"/>
    </source>
</evidence>
<dbReference type="Proteomes" id="UP001232245">
    <property type="component" value="Unassembled WGS sequence"/>
</dbReference>
<dbReference type="Pfam" id="PF00874">
    <property type="entry name" value="PRD"/>
    <property type="match status" value="2"/>
</dbReference>
<evidence type="ECO:0000256" key="5">
    <source>
        <dbReference type="ARBA" id="ARBA00023163"/>
    </source>
</evidence>
<dbReference type="RefSeq" id="WP_233452176.1">
    <property type="nucleotide sequence ID" value="NZ_CADEPK010000082.1"/>
</dbReference>
<dbReference type="InterPro" id="IPR002178">
    <property type="entry name" value="PTS_EIIA_type-2_dom"/>
</dbReference>
<dbReference type="Gene3D" id="1.10.10.10">
    <property type="entry name" value="Winged helix-like DNA-binding domain superfamily/Winged helix DNA-binding domain"/>
    <property type="match status" value="2"/>
</dbReference>
<feature type="domain" description="PRD" evidence="9">
    <location>
        <begin position="180"/>
        <end position="285"/>
    </location>
</feature>
<keyword evidence="1" id="KW-0808">Transferase</keyword>
<dbReference type="InterPro" id="IPR011608">
    <property type="entry name" value="PRD"/>
</dbReference>
<dbReference type="Pfam" id="PF00359">
    <property type="entry name" value="PTS_EIIA_2"/>
    <property type="match status" value="1"/>
</dbReference>
<feature type="domain" description="PTS EIIA type-2" evidence="7">
    <location>
        <begin position="502"/>
        <end position="640"/>
    </location>
</feature>
<dbReference type="PROSITE" id="PS51000">
    <property type="entry name" value="HTH_DEOR_2"/>
    <property type="match status" value="1"/>
</dbReference>
<keyword evidence="5" id="KW-0804">Transcription</keyword>
<evidence type="ECO:0000256" key="4">
    <source>
        <dbReference type="ARBA" id="ARBA00023159"/>
    </source>
</evidence>
<dbReference type="InterPro" id="IPR007737">
    <property type="entry name" value="Mga_HTH"/>
</dbReference>
<reference evidence="10 11" key="1">
    <citation type="submission" date="2023-07" db="EMBL/GenBank/DDBJ databases">
        <title>Genomic Encyclopedia of Type Strains, Phase IV (KMG-IV): sequencing the most valuable type-strain genomes for metagenomic binning, comparative biology and taxonomic classification.</title>
        <authorList>
            <person name="Goeker M."/>
        </authorList>
    </citation>
    <scope>NUCLEOTIDE SEQUENCE [LARGE SCALE GENOMIC DNA]</scope>
    <source>
        <strain evidence="10 11">DSM 17723</strain>
    </source>
</reference>
<evidence type="ECO:0000259" key="7">
    <source>
        <dbReference type="PROSITE" id="PS51094"/>
    </source>
</evidence>
<evidence type="ECO:0000313" key="11">
    <source>
        <dbReference type="Proteomes" id="UP001232245"/>
    </source>
</evidence>
<dbReference type="PROSITE" id="PS00372">
    <property type="entry name" value="PTS_EIIA_TYPE_2_HIS"/>
    <property type="match status" value="1"/>
</dbReference>
<organism evidence="10 11">
    <name type="scientific">Metabacillus niabensis</name>
    <dbReference type="NCBI Taxonomy" id="324854"/>
    <lineage>
        <taxon>Bacteria</taxon>
        <taxon>Bacillati</taxon>
        <taxon>Bacillota</taxon>
        <taxon>Bacilli</taxon>
        <taxon>Bacillales</taxon>
        <taxon>Bacillaceae</taxon>
        <taxon>Metabacillus</taxon>
    </lineage>
</organism>
<keyword evidence="11" id="KW-1185">Reference proteome</keyword>
<dbReference type="Gene3D" id="1.10.1790.10">
    <property type="entry name" value="PRD domain"/>
    <property type="match status" value="2"/>
</dbReference>
<dbReference type="InterPro" id="IPR013011">
    <property type="entry name" value="PTS_EIIB_2"/>
</dbReference>
<dbReference type="Gene3D" id="3.40.930.10">
    <property type="entry name" value="Mannitol-specific EII, Chain A"/>
    <property type="match status" value="1"/>
</dbReference>
<dbReference type="PROSITE" id="PS51094">
    <property type="entry name" value="PTS_EIIA_TYPE_2"/>
    <property type="match status" value="1"/>
</dbReference>
<feature type="domain" description="PTS EIIB type-2" evidence="8">
    <location>
        <begin position="402"/>
        <end position="492"/>
    </location>
</feature>
<feature type="domain" description="HTH deoR-type" evidence="6">
    <location>
        <begin position="3"/>
        <end position="64"/>
    </location>
</feature>
<dbReference type="InterPro" id="IPR050661">
    <property type="entry name" value="BglG_antiterminators"/>
</dbReference>
<evidence type="ECO:0000259" key="8">
    <source>
        <dbReference type="PROSITE" id="PS51099"/>
    </source>
</evidence>
<dbReference type="EMBL" id="JAUSTZ010000005">
    <property type="protein sequence ID" value="MDQ0226597.1"/>
    <property type="molecule type" value="Genomic_DNA"/>
</dbReference>
<accession>A0ABT9Z457</accession>
<feature type="domain" description="PRD" evidence="9">
    <location>
        <begin position="290"/>
        <end position="397"/>
    </location>
</feature>
<evidence type="ECO:0000256" key="3">
    <source>
        <dbReference type="ARBA" id="ARBA00023015"/>
    </source>
</evidence>
<dbReference type="SUPFAM" id="SSF55804">
    <property type="entry name" value="Phoshotransferase/anion transport protein"/>
    <property type="match status" value="1"/>
</dbReference>